<keyword evidence="3" id="KW-1185">Reference proteome</keyword>
<gene>
    <name evidence="2" type="ORF">FTUN_4535</name>
</gene>
<evidence type="ECO:0000256" key="1">
    <source>
        <dbReference type="SAM" id="MobiDB-lite"/>
    </source>
</evidence>
<evidence type="ECO:0000313" key="2">
    <source>
        <dbReference type="EMBL" id="QJW96975.1"/>
    </source>
</evidence>
<dbReference type="EMBL" id="CP053452">
    <property type="protein sequence ID" value="QJW96975.1"/>
    <property type="molecule type" value="Genomic_DNA"/>
</dbReference>
<protein>
    <submittedName>
        <fullName evidence="2">Uncharacterized protein</fullName>
    </submittedName>
</protein>
<evidence type="ECO:0000313" key="3">
    <source>
        <dbReference type="Proteomes" id="UP000503447"/>
    </source>
</evidence>
<name>A0A6M5YSE7_9BACT</name>
<proteinExistence type="predicted"/>
<sequence length="161" mass="17743">MNSLRGCRTDGSEGRTLRCHSPSNARRRPPGPEPGFRGIAPSTRPRSARSTCNRFGGVTAQRGHATVCAGTSSDLWQSVPRLRNEEPGRWAKNRGSRSSWLSTAARSCRIDSAPPGRFQCFCSLFTRALTSPTSDSTKLLVVGNPSRRYRGYAMRSRLFPQ</sequence>
<dbReference type="AlphaFoldDB" id="A0A6M5YSE7"/>
<feature type="region of interest" description="Disordered" evidence="1">
    <location>
        <begin position="1"/>
        <end position="51"/>
    </location>
</feature>
<dbReference type="KEGG" id="ftj:FTUN_4535"/>
<organism evidence="2 3">
    <name type="scientific">Frigoriglobus tundricola</name>
    <dbReference type="NCBI Taxonomy" id="2774151"/>
    <lineage>
        <taxon>Bacteria</taxon>
        <taxon>Pseudomonadati</taxon>
        <taxon>Planctomycetota</taxon>
        <taxon>Planctomycetia</taxon>
        <taxon>Gemmatales</taxon>
        <taxon>Gemmataceae</taxon>
        <taxon>Frigoriglobus</taxon>
    </lineage>
</organism>
<reference evidence="3" key="1">
    <citation type="submission" date="2020-05" db="EMBL/GenBank/DDBJ databases">
        <title>Frigoriglobus tundricola gen. nov., sp. nov., a psychrotolerant cellulolytic planctomycete of the family Gemmataceae with two divergent copies of 16S rRNA gene.</title>
        <authorList>
            <person name="Kulichevskaya I.S."/>
            <person name="Ivanova A.A."/>
            <person name="Naumoff D.G."/>
            <person name="Beletsky A.V."/>
            <person name="Rijpstra W.I.C."/>
            <person name="Sinninghe Damste J.S."/>
            <person name="Mardanov A.V."/>
            <person name="Ravin N.V."/>
            <person name="Dedysh S.N."/>
        </authorList>
    </citation>
    <scope>NUCLEOTIDE SEQUENCE [LARGE SCALE GENOMIC DNA]</scope>
    <source>
        <strain evidence="3">PL17</strain>
    </source>
</reference>
<feature type="compositionally biased region" description="Basic and acidic residues" evidence="1">
    <location>
        <begin position="7"/>
        <end position="16"/>
    </location>
</feature>
<accession>A0A6M5YSE7</accession>
<dbReference type="Proteomes" id="UP000503447">
    <property type="component" value="Chromosome"/>
</dbReference>